<feature type="transmembrane region" description="Helical" evidence="1">
    <location>
        <begin position="6"/>
        <end position="28"/>
    </location>
</feature>
<accession>A0ABQ7MPW9</accession>
<keyword evidence="1" id="KW-0472">Membrane</keyword>
<evidence type="ECO:0000256" key="1">
    <source>
        <dbReference type="SAM" id="Phobius"/>
    </source>
</evidence>
<feature type="transmembrane region" description="Helical" evidence="1">
    <location>
        <begin position="148"/>
        <end position="171"/>
    </location>
</feature>
<sequence>TTSPWVGSEFSCLLCFFLAVGLPLIVHARLGFQDLFFSDLTFILLFSLCSLILLHFSLLVASLVALHFAMFATPGLDSVFPHSLRAFVSYLVAAGYALGILFFSLCYLISLYFSSLVASLVAFHFAIFDTLDLDSVFFRVCGVSLLDLWSLLFGVLWFFIGTGALYVVVLFM</sequence>
<keyword evidence="1" id="KW-1133">Transmembrane helix</keyword>
<gene>
    <name evidence="2" type="primary">A04p015590.1_BraROA</name>
    <name evidence="2" type="ORF">IGI04_015393</name>
</gene>
<evidence type="ECO:0000313" key="3">
    <source>
        <dbReference type="Proteomes" id="UP000823674"/>
    </source>
</evidence>
<name>A0ABQ7MPW9_BRACM</name>
<feature type="transmembrane region" description="Helical" evidence="1">
    <location>
        <begin position="40"/>
        <end position="72"/>
    </location>
</feature>
<feature type="transmembrane region" description="Helical" evidence="1">
    <location>
        <begin position="110"/>
        <end position="128"/>
    </location>
</feature>
<keyword evidence="3" id="KW-1185">Reference proteome</keyword>
<organism evidence="2 3">
    <name type="scientific">Brassica rapa subsp. trilocularis</name>
    <dbReference type="NCBI Taxonomy" id="1813537"/>
    <lineage>
        <taxon>Eukaryota</taxon>
        <taxon>Viridiplantae</taxon>
        <taxon>Streptophyta</taxon>
        <taxon>Embryophyta</taxon>
        <taxon>Tracheophyta</taxon>
        <taxon>Spermatophyta</taxon>
        <taxon>Magnoliopsida</taxon>
        <taxon>eudicotyledons</taxon>
        <taxon>Gunneridae</taxon>
        <taxon>Pentapetalae</taxon>
        <taxon>rosids</taxon>
        <taxon>malvids</taxon>
        <taxon>Brassicales</taxon>
        <taxon>Brassicaceae</taxon>
        <taxon>Brassiceae</taxon>
        <taxon>Brassica</taxon>
    </lineage>
</organism>
<dbReference type="EMBL" id="JADBGQ010000004">
    <property type="protein sequence ID" value="KAG5400786.1"/>
    <property type="molecule type" value="Genomic_DNA"/>
</dbReference>
<comment type="caution">
    <text evidence="2">The sequence shown here is derived from an EMBL/GenBank/DDBJ whole genome shotgun (WGS) entry which is preliminary data.</text>
</comment>
<keyword evidence="1" id="KW-0812">Transmembrane</keyword>
<protein>
    <submittedName>
        <fullName evidence="2">Uncharacterized protein</fullName>
    </submittedName>
</protein>
<feature type="transmembrane region" description="Helical" evidence="1">
    <location>
        <begin position="84"/>
        <end position="103"/>
    </location>
</feature>
<proteinExistence type="predicted"/>
<dbReference type="Proteomes" id="UP000823674">
    <property type="component" value="Chromosome A04"/>
</dbReference>
<feature type="non-terminal residue" evidence="2">
    <location>
        <position position="172"/>
    </location>
</feature>
<reference evidence="2 3" key="1">
    <citation type="submission" date="2021-03" db="EMBL/GenBank/DDBJ databases">
        <authorList>
            <person name="King G.J."/>
            <person name="Bancroft I."/>
            <person name="Baten A."/>
            <person name="Bloomfield J."/>
            <person name="Borpatragohain P."/>
            <person name="He Z."/>
            <person name="Irish N."/>
            <person name="Irwin J."/>
            <person name="Liu K."/>
            <person name="Mauleon R.P."/>
            <person name="Moore J."/>
            <person name="Morris R."/>
            <person name="Ostergaard L."/>
            <person name="Wang B."/>
            <person name="Wells R."/>
        </authorList>
    </citation>
    <scope>NUCLEOTIDE SEQUENCE [LARGE SCALE GENOMIC DNA]</scope>
    <source>
        <strain evidence="2">R-o-18</strain>
        <tissue evidence="2">Leaf</tissue>
    </source>
</reference>
<feature type="non-terminal residue" evidence="2">
    <location>
        <position position="1"/>
    </location>
</feature>
<evidence type="ECO:0000313" key="2">
    <source>
        <dbReference type="EMBL" id="KAG5400786.1"/>
    </source>
</evidence>